<evidence type="ECO:0000313" key="2">
    <source>
        <dbReference type="EMBL" id="WUP72821.1"/>
    </source>
</evidence>
<organism evidence="2 3">
    <name type="scientific">Microbispora hainanensis</name>
    <dbReference type="NCBI Taxonomy" id="568844"/>
    <lineage>
        <taxon>Bacteria</taxon>
        <taxon>Bacillati</taxon>
        <taxon>Actinomycetota</taxon>
        <taxon>Actinomycetes</taxon>
        <taxon>Streptosporangiales</taxon>
        <taxon>Streptosporangiaceae</taxon>
        <taxon>Microbispora</taxon>
    </lineage>
</organism>
<evidence type="ECO:0000313" key="3">
    <source>
        <dbReference type="Proteomes" id="UP001432011"/>
    </source>
</evidence>
<dbReference type="Pfam" id="PF13302">
    <property type="entry name" value="Acetyltransf_3"/>
    <property type="match status" value="1"/>
</dbReference>
<dbReference type="RefSeq" id="WP_328708581.1">
    <property type="nucleotide sequence ID" value="NZ_CP108085.1"/>
</dbReference>
<dbReference type="PANTHER" id="PTHR43441">
    <property type="entry name" value="RIBOSOMAL-PROTEIN-SERINE ACETYLTRANSFERASE"/>
    <property type="match status" value="1"/>
</dbReference>
<name>A0ABZ1SJ76_9ACTN</name>
<feature type="domain" description="N-acetyltransferase" evidence="1">
    <location>
        <begin position="14"/>
        <end position="151"/>
    </location>
</feature>
<dbReference type="InterPro" id="IPR016181">
    <property type="entry name" value="Acyl_CoA_acyltransferase"/>
</dbReference>
<reference evidence="2" key="1">
    <citation type="submission" date="2022-10" db="EMBL/GenBank/DDBJ databases">
        <title>The complete genomes of actinobacterial strains from the NBC collection.</title>
        <authorList>
            <person name="Joergensen T.S."/>
            <person name="Alvarez Arevalo M."/>
            <person name="Sterndorff E.B."/>
            <person name="Faurdal D."/>
            <person name="Vuksanovic O."/>
            <person name="Mourched A.-S."/>
            <person name="Charusanti P."/>
            <person name="Shaw S."/>
            <person name="Blin K."/>
            <person name="Weber T."/>
        </authorList>
    </citation>
    <scope>NUCLEOTIDE SEQUENCE</scope>
    <source>
        <strain evidence="2">NBC_00254</strain>
    </source>
</reference>
<gene>
    <name evidence="2" type="ORF">OG913_25800</name>
</gene>
<dbReference type="EMBL" id="CP108085">
    <property type="protein sequence ID" value="WUP72821.1"/>
    <property type="molecule type" value="Genomic_DNA"/>
</dbReference>
<dbReference type="SUPFAM" id="SSF55729">
    <property type="entry name" value="Acyl-CoA N-acyltransferases (Nat)"/>
    <property type="match status" value="1"/>
</dbReference>
<protein>
    <submittedName>
        <fullName evidence="2">GNAT family N-acetyltransferase</fullName>
    </submittedName>
</protein>
<dbReference type="Gene3D" id="3.40.630.30">
    <property type="match status" value="1"/>
</dbReference>
<dbReference type="Proteomes" id="UP001432011">
    <property type="component" value="Chromosome"/>
</dbReference>
<dbReference type="InterPro" id="IPR000182">
    <property type="entry name" value="GNAT_dom"/>
</dbReference>
<proteinExistence type="predicted"/>
<keyword evidence="3" id="KW-1185">Reference proteome</keyword>
<accession>A0ABZ1SJ76</accession>
<sequence>MNTPTSRRLLPSDLTIRSITSDDQELVDSFIGPERIAEMKDSGFTESDEVTTRQLISLVSAGVLRGWFVTLPGHGALSIQTYAPTGVAGVWSGECVTAPEAATLGFRGVGTACMALAMDALFDDPQVHRLMGYVAVTNTASLRMCERLGFRREGLAREQMPIGDGKRSDAAIMAILRREWEGAATIEKKLIAS</sequence>
<dbReference type="PANTHER" id="PTHR43441:SF10">
    <property type="entry name" value="ACETYLTRANSFERASE"/>
    <property type="match status" value="1"/>
</dbReference>
<dbReference type="InterPro" id="IPR051908">
    <property type="entry name" value="Ribosomal_N-acetyltransferase"/>
</dbReference>
<evidence type="ECO:0000259" key="1">
    <source>
        <dbReference type="Pfam" id="PF13302"/>
    </source>
</evidence>